<dbReference type="VEuPathDB" id="FungiDB:F503_05529"/>
<evidence type="ECO:0000313" key="4">
    <source>
        <dbReference type="Proteomes" id="UP000016923"/>
    </source>
</evidence>
<dbReference type="GO" id="GO:0016491">
    <property type="term" value="F:oxidoreductase activity"/>
    <property type="evidence" value="ECO:0007669"/>
    <property type="project" value="UniProtKB-KW"/>
</dbReference>
<sequence length="390" mass="41254">MTATTAPRKIIVVGGGIIGASIAWHLASRQKTDNIEVTAIAAEVGGTATPNSFAWLNANRENPYFYYQLRRRSLARWRVLAGDGSAANTGVVPGLSDIVNWKGCIQWDEPPEALEAFLKEHQSWGYDVKRIETAEITAAEPNLVAEALPPWGWGVLATEEGAVEAHIAAKVLLEHAEKDFRLKLISGTSVASLIVAEGDGGKVTGVVTEPGIKYEADHVVVAAGLGTVSLCAAVSVTIPVEGRPGLLAHSKPVSKRLLQGIVLSTGPHVRQTADGCFLVGANFIGEEAASSPADGKPYAENLINKTRALFKPDDAALIELDHFTVGIRPDPQDGLPILGDVDGRPGLTVAIMHSGVTLAAIVGELLADEVSTGNKDAALEAYSLRRFEKK</sequence>
<dbReference type="PANTHER" id="PTHR13847">
    <property type="entry name" value="SARCOSINE DEHYDROGENASE-RELATED"/>
    <property type="match status" value="1"/>
</dbReference>
<dbReference type="EMBL" id="KE148146">
    <property type="protein sequence ID" value="EPE10434.1"/>
    <property type="molecule type" value="Genomic_DNA"/>
</dbReference>
<dbReference type="InterPro" id="IPR036188">
    <property type="entry name" value="FAD/NAD-bd_sf"/>
</dbReference>
<keyword evidence="4" id="KW-1185">Reference proteome</keyword>
<evidence type="ECO:0000259" key="2">
    <source>
        <dbReference type="Pfam" id="PF01266"/>
    </source>
</evidence>
<accession>S3CA67</accession>
<dbReference type="Gene3D" id="3.50.50.60">
    <property type="entry name" value="FAD/NAD(P)-binding domain"/>
    <property type="match status" value="1"/>
</dbReference>
<dbReference type="GO" id="GO:0005737">
    <property type="term" value="C:cytoplasm"/>
    <property type="evidence" value="ECO:0007669"/>
    <property type="project" value="TreeGrafter"/>
</dbReference>
<keyword evidence="1" id="KW-0560">Oxidoreductase</keyword>
<dbReference type="OMA" id="AGCENPG"/>
<dbReference type="Pfam" id="PF01266">
    <property type="entry name" value="DAO"/>
    <property type="match status" value="1"/>
</dbReference>
<evidence type="ECO:0000313" key="3">
    <source>
        <dbReference type="EMBL" id="EPE10434.1"/>
    </source>
</evidence>
<dbReference type="Proteomes" id="UP000016923">
    <property type="component" value="Unassembled WGS sequence"/>
</dbReference>
<dbReference type="OrthoDB" id="5340195at2759"/>
<dbReference type="STRING" id="1262450.S3CA67"/>
<dbReference type="SUPFAM" id="SSF51905">
    <property type="entry name" value="FAD/NAD(P)-binding domain"/>
    <property type="match status" value="1"/>
</dbReference>
<dbReference type="InterPro" id="IPR006076">
    <property type="entry name" value="FAD-dep_OxRdtase"/>
</dbReference>
<dbReference type="Gene3D" id="3.30.9.10">
    <property type="entry name" value="D-Amino Acid Oxidase, subunit A, domain 2"/>
    <property type="match status" value="1"/>
</dbReference>
<dbReference type="HOGENOM" id="CLU_007884_4_0_1"/>
<reference evidence="3 4" key="1">
    <citation type="journal article" date="2013" name="BMC Genomics">
        <title>The genome and transcriptome of the pine saprophyte Ophiostoma piceae, and a comparison with the bark beetle-associated pine pathogen Grosmannia clavigera.</title>
        <authorList>
            <person name="Haridas S."/>
            <person name="Wang Y."/>
            <person name="Lim L."/>
            <person name="Massoumi Alamouti S."/>
            <person name="Jackman S."/>
            <person name="Docking R."/>
            <person name="Robertson G."/>
            <person name="Birol I."/>
            <person name="Bohlmann J."/>
            <person name="Breuil C."/>
        </authorList>
    </citation>
    <scope>NUCLEOTIDE SEQUENCE [LARGE SCALE GENOMIC DNA]</scope>
    <source>
        <strain evidence="3 4">UAMH 11346</strain>
    </source>
</reference>
<dbReference type="AlphaFoldDB" id="S3CA67"/>
<gene>
    <name evidence="3" type="ORF">F503_05529</name>
</gene>
<evidence type="ECO:0000256" key="1">
    <source>
        <dbReference type="ARBA" id="ARBA00023002"/>
    </source>
</evidence>
<feature type="domain" description="FAD dependent oxidoreductase" evidence="2">
    <location>
        <begin position="9"/>
        <end position="368"/>
    </location>
</feature>
<name>S3CA67_OPHP1</name>
<organism evidence="3 4">
    <name type="scientific">Ophiostoma piceae (strain UAMH 11346)</name>
    <name type="common">Sap stain fungus</name>
    <dbReference type="NCBI Taxonomy" id="1262450"/>
    <lineage>
        <taxon>Eukaryota</taxon>
        <taxon>Fungi</taxon>
        <taxon>Dikarya</taxon>
        <taxon>Ascomycota</taxon>
        <taxon>Pezizomycotina</taxon>
        <taxon>Sordariomycetes</taxon>
        <taxon>Sordariomycetidae</taxon>
        <taxon>Ophiostomatales</taxon>
        <taxon>Ophiostomataceae</taxon>
        <taxon>Ophiostoma</taxon>
    </lineage>
</organism>
<dbReference type="eggNOG" id="ENOG502SFG8">
    <property type="taxonomic scope" value="Eukaryota"/>
</dbReference>
<dbReference type="PANTHER" id="PTHR13847:SF289">
    <property type="entry name" value="GLYCINE OXIDASE"/>
    <property type="match status" value="1"/>
</dbReference>
<protein>
    <submittedName>
        <fullName evidence="3">Fad dependent oxidoreductase</fullName>
    </submittedName>
</protein>
<proteinExistence type="predicted"/>